<sequence>NGDKSLRVVMIDFGSAQLIDDSMSQYGIMRPTGGTEDFEAPENRKCGLKPAADIYSLGATLHYFIQEEDIECEAMDVLVKMMMDPAPENRPRAREIVEKAKAIQQMLKPIVLGPSGMSLTIITTKEAIPKLPSRSSRSKPTSHTFKATGITPTRHHIFYEIMGRTTEAAFKIMENIG</sequence>
<dbReference type="Proteomes" id="UP000271241">
    <property type="component" value="Unassembled WGS sequence"/>
</dbReference>
<feature type="domain" description="Protein kinase" evidence="1">
    <location>
        <begin position="1"/>
        <end position="159"/>
    </location>
</feature>
<dbReference type="OrthoDB" id="626167at2759"/>
<dbReference type="GO" id="GO:0004672">
    <property type="term" value="F:protein kinase activity"/>
    <property type="evidence" value="ECO:0007669"/>
    <property type="project" value="InterPro"/>
</dbReference>
<accession>A0A4P9XGK7</accession>
<evidence type="ECO:0000313" key="3">
    <source>
        <dbReference type="Proteomes" id="UP000271241"/>
    </source>
</evidence>
<dbReference type="InterPro" id="IPR011009">
    <property type="entry name" value="Kinase-like_dom_sf"/>
</dbReference>
<evidence type="ECO:0000313" key="2">
    <source>
        <dbReference type="EMBL" id="RKP04752.1"/>
    </source>
</evidence>
<organism evidence="2 3">
    <name type="scientific">Thamnocephalis sphaerospora</name>
    <dbReference type="NCBI Taxonomy" id="78915"/>
    <lineage>
        <taxon>Eukaryota</taxon>
        <taxon>Fungi</taxon>
        <taxon>Fungi incertae sedis</taxon>
        <taxon>Zoopagomycota</taxon>
        <taxon>Zoopagomycotina</taxon>
        <taxon>Zoopagomycetes</taxon>
        <taxon>Zoopagales</taxon>
        <taxon>Sigmoideomycetaceae</taxon>
        <taxon>Thamnocephalis</taxon>
    </lineage>
</organism>
<keyword evidence="3" id="KW-1185">Reference proteome</keyword>
<name>A0A4P9XGK7_9FUNG</name>
<dbReference type="InterPro" id="IPR000719">
    <property type="entry name" value="Prot_kinase_dom"/>
</dbReference>
<dbReference type="GO" id="GO:0005524">
    <property type="term" value="F:ATP binding"/>
    <property type="evidence" value="ECO:0007669"/>
    <property type="project" value="InterPro"/>
</dbReference>
<dbReference type="EMBL" id="KZ993479">
    <property type="protein sequence ID" value="RKP04752.1"/>
    <property type="molecule type" value="Genomic_DNA"/>
</dbReference>
<gene>
    <name evidence="2" type="ORF">THASP1DRAFT_26660</name>
</gene>
<reference evidence="3" key="1">
    <citation type="journal article" date="2018" name="Nat. Microbiol.">
        <title>Leveraging single-cell genomics to expand the fungal tree of life.</title>
        <authorList>
            <person name="Ahrendt S.R."/>
            <person name="Quandt C.A."/>
            <person name="Ciobanu D."/>
            <person name="Clum A."/>
            <person name="Salamov A."/>
            <person name="Andreopoulos B."/>
            <person name="Cheng J.F."/>
            <person name="Woyke T."/>
            <person name="Pelin A."/>
            <person name="Henrissat B."/>
            <person name="Reynolds N.K."/>
            <person name="Benny G.L."/>
            <person name="Smith M.E."/>
            <person name="James T.Y."/>
            <person name="Grigoriev I.V."/>
        </authorList>
    </citation>
    <scope>NUCLEOTIDE SEQUENCE [LARGE SCALE GENOMIC DNA]</scope>
    <source>
        <strain evidence="3">RSA 1356</strain>
    </source>
</reference>
<dbReference type="Gene3D" id="1.10.510.10">
    <property type="entry name" value="Transferase(Phosphotransferase) domain 1"/>
    <property type="match status" value="1"/>
</dbReference>
<dbReference type="PROSITE" id="PS50011">
    <property type="entry name" value="PROTEIN_KINASE_DOM"/>
    <property type="match status" value="1"/>
</dbReference>
<protein>
    <recommendedName>
        <fullName evidence="1">Protein kinase domain-containing protein</fullName>
    </recommendedName>
</protein>
<dbReference type="SUPFAM" id="SSF56112">
    <property type="entry name" value="Protein kinase-like (PK-like)"/>
    <property type="match status" value="1"/>
</dbReference>
<dbReference type="AlphaFoldDB" id="A0A4P9XGK7"/>
<feature type="non-terminal residue" evidence="2">
    <location>
        <position position="1"/>
    </location>
</feature>
<evidence type="ECO:0000259" key="1">
    <source>
        <dbReference type="PROSITE" id="PS50011"/>
    </source>
</evidence>
<proteinExistence type="predicted"/>